<evidence type="ECO:0000259" key="2">
    <source>
        <dbReference type="Pfam" id="PF18862"/>
    </source>
</evidence>
<dbReference type="InterPro" id="IPR041229">
    <property type="entry name" value="HEPN_Apea"/>
</dbReference>
<gene>
    <name evidence="3" type="ORF">HA050_20305</name>
</gene>
<dbReference type="RefSeq" id="WP_166830170.1">
    <property type="nucleotide sequence ID" value="NZ_JAAOLX010000015.1"/>
</dbReference>
<dbReference type="Pfam" id="PF18739">
    <property type="entry name" value="HEPN_Apea"/>
    <property type="match status" value="1"/>
</dbReference>
<accession>A0ABX0L130</accession>
<sequence length="499" mass="55631">MSKKNTGKQSKRFLGSFTLKDGRAVTGELQLKGASTLLKLHSDQPLDSLTGSDKHIEGMAYSGEYLTLIDCLCSSTGHFFWKNEASNYHADIFPHYVAIGRTHLIANQANIKTIEFTTTDLSTIFYDFDAFGKVIDAKSIIDIVLKDIRTHRPVESGDMPIVSYFTGKTCIAEISTMIGKISVRHRPSYSMGGPSGFNIKNSMLISIEPENPITFDEAIIKMNDIASFLSILAGRAQGINDIQVFTIEATKEYPQAVSIYPSYRWKCSDKNAVDKPNPRDVPLNAITHPAEFSNVLTHWISRQSTWRLARSRSLNCLREGNKYGPDRLVAAANMFDILPIDATPTSNELSSEIVEARDQCKKIFRAIPDGVDRSSVLGALGRLGKPSLPKKVAHRVDIVHSKLGCHFQNLDEVAAIAVKCRNYFVHGSKEIEFDKIEHLLPFLTDALEFIFTASDLIESGWETQIWSNGQHGMRHTFGRFKVEYGSSSSELLSLTQKLD</sequence>
<evidence type="ECO:0000259" key="1">
    <source>
        <dbReference type="Pfam" id="PF18739"/>
    </source>
</evidence>
<dbReference type="InterPro" id="IPR041223">
    <property type="entry name" value="ApeA_NTD"/>
</dbReference>
<feature type="domain" description="Apea-like HEPN" evidence="1">
    <location>
        <begin position="330"/>
        <end position="464"/>
    </location>
</feature>
<comment type="caution">
    <text evidence="3">The sequence shown here is derived from an EMBL/GenBank/DDBJ whole genome shotgun (WGS) entry which is preliminary data.</text>
</comment>
<keyword evidence="4" id="KW-1185">Reference proteome</keyword>
<reference evidence="3 4" key="1">
    <citation type="submission" date="2020-03" db="EMBL/GenBank/DDBJ databases">
        <title>Draft genome sequence of environmentally isolated violet-colored cultures.</title>
        <authorList>
            <person name="Wilson H.S."/>
        </authorList>
    </citation>
    <scope>NUCLEOTIDE SEQUENCE [LARGE SCALE GENOMIC DNA]</scope>
    <source>
        <strain evidence="3 4">HSC-16F04</strain>
    </source>
</reference>
<dbReference type="EMBL" id="JAAOLX010000015">
    <property type="protein sequence ID" value="NHQ88447.1"/>
    <property type="molecule type" value="Genomic_DNA"/>
</dbReference>
<evidence type="ECO:0008006" key="5">
    <source>
        <dbReference type="Google" id="ProtNLM"/>
    </source>
</evidence>
<feature type="domain" description="ApeA N-terminal" evidence="2">
    <location>
        <begin position="13"/>
        <end position="299"/>
    </location>
</feature>
<protein>
    <recommendedName>
        <fullName evidence="5">ApeA N-terminal domain-containing protein</fullName>
    </recommendedName>
</protein>
<dbReference type="Proteomes" id="UP000712570">
    <property type="component" value="Unassembled WGS sequence"/>
</dbReference>
<dbReference type="Pfam" id="PF18862">
    <property type="entry name" value="ApeA_NTD1"/>
    <property type="match status" value="1"/>
</dbReference>
<name>A0ABX0L130_9NEIS</name>
<evidence type="ECO:0000313" key="4">
    <source>
        <dbReference type="Proteomes" id="UP000712570"/>
    </source>
</evidence>
<organism evidence="3 4">
    <name type="scientific">Iodobacter violaceini</name>
    <dbReference type="NCBI Taxonomy" id="3044271"/>
    <lineage>
        <taxon>Bacteria</taxon>
        <taxon>Pseudomonadati</taxon>
        <taxon>Pseudomonadota</taxon>
        <taxon>Betaproteobacteria</taxon>
        <taxon>Neisseriales</taxon>
        <taxon>Chitinibacteraceae</taxon>
        <taxon>Iodobacter</taxon>
    </lineage>
</organism>
<evidence type="ECO:0000313" key="3">
    <source>
        <dbReference type="EMBL" id="NHQ88447.1"/>
    </source>
</evidence>
<proteinExistence type="predicted"/>